<keyword evidence="1" id="KW-0547">Nucleotide-binding</keyword>
<keyword evidence="2" id="KW-0227">DNA damage</keyword>
<evidence type="ECO:0000256" key="5">
    <source>
        <dbReference type="ARBA" id="ARBA00022840"/>
    </source>
</evidence>
<dbReference type="PROSITE" id="PS51192">
    <property type="entry name" value="HELICASE_ATP_BIND_1"/>
    <property type="match status" value="1"/>
</dbReference>
<protein>
    <recommendedName>
        <fullName evidence="8">Probable DNA 3'-5' helicase RecG</fullName>
    </recommendedName>
</protein>
<keyword evidence="7" id="KW-0234">DNA repair</keyword>
<keyword evidence="4 11" id="KW-0347">Helicase</keyword>
<dbReference type="GO" id="GO:0005524">
    <property type="term" value="F:ATP binding"/>
    <property type="evidence" value="ECO:0007669"/>
    <property type="project" value="UniProtKB-KW"/>
</dbReference>
<dbReference type="Pfam" id="PF17191">
    <property type="entry name" value="RecG_wedge"/>
    <property type="match status" value="1"/>
</dbReference>
<evidence type="ECO:0000256" key="2">
    <source>
        <dbReference type="ARBA" id="ARBA00022763"/>
    </source>
</evidence>
<dbReference type="EMBL" id="MFBS01000030">
    <property type="protein sequence ID" value="OGE08931.1"/>
    <property type="molecule type" value="Genomic_DNA"/>
</dbReference>
<dbReference type="SUPFAM" id="SSF50249">
    <property type="entry name" value="Nucleic acid-binding proteins"/>
    <property type="match status" value="1"/>
</dbReference>
<reference evidence="11 12" key="1">
    <citation type="journal article" date="2016" name="Nat. Commun.">
        <title>Thousands of microbial genomes shed light on interconnected biogeochemical processes in an aquifer system.</title>
        <authorList>
            <person name="Anantharaman K."/>
            <person name="Brown C.T."/>
            <person name="Hug L.A."/>
            <person name="Sharon I."/>
            <person name="Castelle C.J."/>
            <person name="Probst A.J."/>
            <person name="Thomas B.C."/>
            <person name="Singh A."/>
            <person name="Wilkins M.J."/>
            <person name="Karaoz U."/>
            <person name="Brodie E.L."/>
            <person name="Williams K.H."/>
            <person name="Hubbard S.S."/>
            <person name="Banfield J.F."/>
        </authorList>
    </citation>
    <scope>NUCLEOTIDE SEQUENCE [LARGE SCALE GENOMIC DNA]</scope>
</reference>
<feature type="domain" description="Helicase ATP-binding" evidence="9">
    <location>
        <begin position="286"/>
        <end position="437"/>
    </location>
</feature>
<keyword evidence="3" id="KW-0378">Hydrolase</keyword>
<dbReference type="CDD" id="cd04488">
    <property type="entry name" value="RecG_wedge_OBF"/>
    <property type="match status" value="1"/>
</dbReference>
<evidence type="ECO:0000259" key="9">
    <source>
        <dbReference type="PROSITE" id="PS51192"/>
    </source>
</evidence>
<dbReference type="Pfam" id="PF00271">
    <property type="entry name" value="Helicase_C"/>
    <property type="match status" value="1"/>
</dbReference>
<organism evidence="11 12">
    <name type="scientific">Candidatus Curtissbacteria bacterium RIFCSPLOWO2_01_FULL_42_26</name>
    <dbReference type="NCBI Taxonomy" id="1797729"/>
    <lineage>
        <taxon>Bacteria</taxon>
        <taxon>Candidatus Curtissiibacteriota</taxon>
    </lineage>
</organism>
<proteinExistence type="predicted"/>
<dbReference type="PANTHER" id="PTHR47964">
    <property type="entry name" value="ATP-DEPENDENT DNA HELICASE HOMOLOG RECG, CHLOROPLASTIC"/>
    <property type="match status" value="1"/>
</dbReference>
<dbReference type="Gene3D" id="3.40.50.300">
    <property type="entry name" value="P-loop containing nucleotide triphosphate hydrolases"/>
    <property type="match status" value="2"/>
</dbReference>
<dbReference type="GO" id="GO:0003678">
    <property type="term" value="F:DNA helicase activity"/>
    <property type="evidence" value="ECO:0007669"/>
    <property type="project" value="TreeGrafter"/>
</dbReference>
<sequence>MDPQTPIENLPGVGSYFARKLKKLEINTVEDLIYHFPFRYDDFSRISTISNITPGEKISVQGVIWQIRNIRTRSGKFVTVATVADQSATIEVIWFNQPYLTKTLKAGQPVSLSGKIQLDGNRPKLISPSYEVIRNTDAPIQNTKYKIHDTIHTGRLVPVYPETDGLSSKWLRSRISNLLPIYIKNQNDFLPAKIAKSQNLDNLSSALQKIHFPNSCKDVEIARKRLAFDEIFLTQLLSIMRQAEWQSKKRASSLKLDKNLIEDFVKSLPFELTNSQKRAIDQLTSDLSRKKPANRLLEGDVGSGKTIVAAAGALIASANHFDTLIAAPTEILTFQHQKTLTTLLSPFGVKVGIWTKSKKTSGDVTCGTHALLITFKAKRQVGLVVVDEQHRFGVAQRAKLFLDQAGKLTPHLLTMTATPIPRTLALTLYGDLDLSILDEMPKGRQKIATFVVPNTKRNDAYKFIEKHVKEDRQAFIITPFVEPSESMDTVKAATEEFEKLKTKFAREVRLGLLHGRLPSKQKEKVINSFKSGKVHVLVATPVVEVGIDVPNATIMLIESADRFGLAQLHQLRGRVGRGEHKSYCFLFTDSRSETSIKRLRSMEKIHVGFELAEIDLKMRGAGQIFGLKQSGFFNFKVADLSDQATIVAAQEEAKKLINADASFQKYPQLKEKLSALQNQYSQPN</sequence>
<dbReference type="InterPro" id="IPR014001">
    <property type="entry name" value="Helicase_ATP-bd"/>
</dbReference>
<dbReference type="NCBIfam" id="NF008165">
    <property type="entry name" value="PRK10917.1-3"/>
    <property type="match status" value="1"/>
</dbReference>
<dbReference type="GO" id="GO:0016787">
    <property type="term" value="F:hydrolase activity"/>
    <property type="evidence" value="ECO:0007669"/>
    <property type="project" value="UniProtKB-KW"/>
</dbReference>
<dbReference type="InterPro" id="IPR027417">
    <property type="entry name" value="P-loop_NTPase"/>
</dbReference>
<dbReference type="InterPro" id="IPR045562">
    <property type="entry name" value="RecG_dom3_C"/>
</dbReference>
<evidence type="ECO:0000313" key="11">
    <source>
        <dbReference type="EMBL" id="OGE08931.1"/>
    </source>
</evidence>
<dbReference type="Pfam" id="PF00270">
    <property type="entry name" value="DEAD"/>
    <property type="match status" value="1"/>
</dbReference>
<accession>A0A1F5HXR3</accession>
<evidence type="ECO:0000256" key="1">
    <source>
        <dbReference type="ARBA" id="ARBA00022741"/>
    </source>
</evidence>
<dbReference type="PROSITE" id="PS51194">
    <property type="entry name" value="HELICASE_CTER"/>
    <property type="match status" value="1"/>
</dbReference>
<dbReference type="SMART" id="SM00487">
    <property type="entry name" value="DEXDc"/>
    <property type="match status" value="1"/>
</dbReference>
<keyword evidence="6" id="KW-0238">DNA-binding</keyword>
<dbReference type="SUPFAM" id="SSF52540">
    <property type="entry name" value="P-loop containing nucleoside triphosphate hydrolases"/>
    <property type="match status" value="2"/>
</dbReference>
<dbReference type="InterPro" id="IPR047112">
    <property type="entry name" value="RecG/Mfd"/>
</dbReference>
<dbReference type="Gene3D" id="1.10.150.20">
    <property type="entry name" value="5' to 3' exonuclease, C-terminal subdomain"/>
    <property type="match status" value="1"/>
</dbReference>
<dbReference type="Proteomes" id="UP000179227">
    <property type="component" value="Unassembled WGS sequence"/>
</dbReference>
<dbReference type="NCBIfam" id="NF008168">
    <property type="entry name" value="PRK10917.2-2"/>
    <property type="match status" value="1"/>
</dbReference>
<dbReference type="InterPro" id="IPR033454">
    <property type="entry name" value="RecG_wedge"/>
</dbReference>
<gene>
    <name evidence="11" type="ORF">A3A60_01080</name>
</gene>
<dbReference type="InterPro" id="IPR011545">
    <property type="entry name" value="DEAD/DEAH_box_helicase_dom"/>
</dbReference>
<dbReference type="PANTHER" id="PTHR47964:SF1">
    <property type="entry name" value="ATP-DEPENDENT DNA HELICASE HOMOLOG RECG, CHLOROPLASTIC"/>
    <property type="match status" value="1"/>
</dbReference>
<keyword evidence="5" id="KW-0067">ATP-binding</keyword>
<name>A0A1F5HXR3_9BACT</name>
<dbReference type="InterPro" id="IPR001650">
    <property type="entry name" value="Helicase_C-like"/>
</dbReference>
<evidence type="ECO:0000256" key="8">
    <source>
        <dbReference type="ARBA" id="ARBA00049819"/>
    </source>
</evidence>
<dbReference type="SMART" id="SM00490">
    <property type="entry name" value="HELICc"/>
    <property type="match status" value="1"/>
</dbReference>
<comment type="caution">
    <text evidence="11">The sequence shown here is derived from an EMBL/GenBank/DDBJ whole genome shotgun (WGS) entry which is preliminary data.</text>
</comment>
<dbReference type="InterPro" id="IPR012340">
    <property type="entry name" value="NA-bd_OB-fold"/>
</dbReference>
<evidence type="ECO:0000256" key="3">
    <source>
        <dbReference type="ARBA" id="ARBA00022801"/>
    </source>
</evidence>
<evidence type="ECO:0000313" key="12">
    <source>
        <dbReference type="Proteomes" id="UP000179227"/>
    </source>
</evidence>
<evidence type="ECO:0000256" key="6">
    <source>
        <dbReference type="ARBA" id="ARBA00023125"/>
    </source>
</evidence>
<evidence type="ECO:0000256" key="4">
    <source>
        <dbReference type="ARBA" id="ARBA00022806"/>
    </source>
</evidence>
<dbReference type="STRING" id="1797729.A3A60_01080"/>
<evidence type="ECO:0000256" key="7">
    <source>
        <dbReference type="ARBA" id="ARBA00023204"/>
    </source>
</evidence>
<dbReference type="Pfam" id="PF19833">
    <property type="entry name" value="RecG_dom3_C"/>
    <property type="match status" value="1"/>
</dbReference>
<dbReference type="GO" id="GO:0006281">
    <property type="term" value="P:DNA repair"/>
    <property type="evidence" value="ECO:0007669"/>
    <property type="project" value="UniProtKB-KW"/>
</dbReference>
<dbReference type="Gene3D" id="2.40.50.140">
    <property type="entry name" value="Nucleic acid-binding proteins"/>
    <property type="match status" value="1"/>
</dbReference>
<dbReference type="AlphaFoldDB" id="A0A1F5HXR3"/>
<dbReference type="GO" id="GO:0003677">
    <property type="term" value="F:DNA binding"/>
    <property type="evidence" value="ECO:0007669"/>
    <property type="project" value="UniProtKB-KW"/>
</dbReference>
<evidence type="ECO:0000259" key="10">
    <source>
        <dbReference type="PROSITE" id="PS51194"/>
    </source>
</evidence>
<feature type="domain" description="Helicase C-terminal" evidence="10">
    <location>
        <begin position="459"/>
        <end position="622"/>
    </location>
</feature>